<gene>
    <name evidence="3" type="ORF">H7U35_12795</name>
</gene>
<keyword evidence="4" id="KW-1185">Reference proteome</keyword>
<protein>
    <submittedName>
        <fullName evidence="3">PEGA domain-containing protein</fullName>
    </submittedName>
</protein>
<feature type="domain" description="PEGA" evidence="2">
    <location>
        <begin position="243"/>
        <end position="308"/>
    </location>
</feature>
<proteinExistence type="predicted"/>
<dbReference type="EMBL" id="JACLYZ010000036">
    <property type="protein sequence ID" value="MBM6736090.1"/>
    <property type="molecule type" value="Genomic_DNA"/>
</dbReference>
<feature type="chain" id="PRO_5047171754" evidence="1">
    <location>
        <begin position="21"/>
        <end position="464"/>
    </location>
</feature>
<organism evidence="3 4">
    <name type="scientific">Mediterranea massiliensis</name>
    <dbReference type="NCBI Taxonomy" id="1841865"/>
    <lineage>
        <taxon>Bacteria</taxon>
        <taxon>Pseudomonadati</taxon>
        <taxon>Bacteroidota</taxon>
        <taxon>Bacteroidia</taxon>
        <taxon>Bacteroidales</taxon>
        <taxon>Bacteroidaceae</taxon>
        <taxon>Mediterranea</taxon>
    </lineage>
</organism>
<dbReference type="InterPro" id="IPR013229">
    <property type="entry name" value="PEGA"/>
</dbReference>
<dbReference type="RefSeq" id="WP_205096285.1">
    <property type="nucleotide sequence ID" value="NZ_JACLYZ010000036.1"/>
</dbReference>
<evidence type="ECO:0000256" key="1">
    <source>
        <dbReference type="SAM" id="SignalP"/>
    </source>
</evidence>
<evidence type="ECO:0000259" key="2">
    <source>
        <dbReference type="Pfam" id="PF08308"/>
    </source>
</evidence>
<reference evidence="3 4" key="1">
    <citation type="journal article" date="2021" name="Sci. Rep.">
        <title>The distribution of antibiotic resistance genes in chicken gut microbiota commensals.</title>
        <authorList>
            <person name="Juricova H."/>
            <person name="Matiasovicova J."/>
            <person name="Kubasova T."/>
            <person name="Cejkova D."/>
            <person name="Rychlik I."/>
        </authorList>
    </citation>
    <scope>NUCLEOTIDE SEQUENCE [LARGE SCALE GENOMIC DNA]</scope>
    <source>
        <strain evidence="3 4">An772</strain>
    </source>
</reference>
<dbReference type="Proteomes" id="UP000766986">
    <property type="component" value="Unassembled WGS sequence"/>
</dbReference>
<dbReference type="Pfam" id="PF08308">
    <property type="entry name" value="PEGA"/>
    <property type="match status" value="1"/>
</dbReference>
<comment type="caution">
    <text evidence="3">The sequence shown here is derived from an EMBL/GenBank/DDBJ whole genome shotgun (WGS) entry which is preliminary data.</text>
</comment>
<evidence type="ECO:0000313" key="3">
    <source>
        <dbReference type="EMBL" id="MBM6736090.1"/>
    </source>
</evidence>
<feature type="signal peptide" evidence="1">
    <location>
        <begin position="1"/>
        <end position="20"/>
    </location>
</feature>
<keyword evidence="1" id="KW-0732">Signal</keyword>
<accession>A0ABS2E381</accession>
<name>A0ABS2E381_9BACT</name>
<evidence type="ECO:0000313" key="4">
    <source>
        <dbReference type="Proteomes" id="UP000766986"/>
    </source>
</evidence>
<sequence>MKKQVILSVFFLGMAVTAAAQESVTVADSLIVPAADTLAVTVTEPVEEIAVTKFSCLTNDLTARVIAPKRDQNNEVCAIIKIVTKDKSLFFEPDALGITAREDQPGEIWLYVPRGAKRITIKHERFGIIRNYFYPESINEATVYEMQLFVPEDKDGRVVERVVEKLATAQALMMNYSPATAQVYVDDTLRVARNGAYSEIFPVGEHKYRVCRNHYIEETGTFSIVPEHPTVLNVQLPASYGFIQVQSNMPETRLFINGESKGFAPYQSDTIPTGQYIVKAEKRNFYTIQDTIQLMPAQTELLDYKLKRIRMNTFLMPQMCASLDADQLSYGLFLGFCRKFGLYFDFQTDGNFDDVFTYANPDNYIYAGGGTKKIRYAVSAGLMARLWSKYLYAYAGAGYGVRRYGWNVVTTEFETIAVDNHEGGLGEVGLIGRYKWLALSAGFRSSVDFKYREFSLGVGVVFGK</sequence>